<reference evidence="2" key="3">
    <citation type="journal article" date="2011" name="PLoS ONE">
        <title>Genome sequence of a mesophilic hydrogenotrophic methanogen Methanocella paludicola, the first cultivated representative of the order Methanocellales.</title>
        <authorList>
            <person name="Sakai S."/>
            <person name="Takaki Y."/>
            <person name="Shimamura S."/>
            <person name="Sekine M."/>
            <person name="Tajima T."/>
            <person name="Kosugi H."/>
            <person name="Ichikawa N."/>
            <person name="Tasumi E."/>
            <person name="Hiraki A.T."/>
            <person name="Shimizu A."/>
            <person name="Kato Y."/>
            <person name="Nishiko R."/>
            <person name="Mori K."/>
            <person name="Fujita N."/>
            <person name="Imachi H."/>
            <person name="Takai K."/>
        </authorList>
    </citation>
    <scope>NUCLEOTIDE SEQUENCE [LARGE SCALE GENOMIC DNA]</scope>
    <source>
        <strain evidence="2">DSM 17711 / JCM 13418 / NBRC 101707 / SANAE</strain>
    </source>
</reference>
<organism evidence="1 2">
    <name type="scientific">Methanocella paludicola (strain DSM 17711 / JCM 13418 / NBRC 101707 / SANAE)</name>
    <dbReference type="NCBI Taxonomy" id="304371"/>
    <lineage>
        <taxon>Archaea</taxon>
        <taxon>Methanobacteriati</taxon>
        <taxon>Methanobacteriota</taxon>
        <taxon>Stenosarchaea group</taxon>
        <taxon>Methanomicrobia</taxon>
        <taxon>Methanocellales</taxon>
        <taxon>Methanocellaceae</taxon>
        <taxon>Methanocella</taxon>
    </lineage>
</organism>
<sequence>MLSDGFIKCLSTIAEPFTDKISYLYHGVDENSPSFKPAKMPERVMSVLAIQKHGPITERYKCVINGYKNILEYDSSRVCNKRHTRKKIPYGAVLLSPDRTLFYGFVLDEIEPGCYEIAPVVV</sequence>
<dbReference type="SMR" id="D1Z0L0"/>
<gene>
    <name evidence="1" type="ordered locus">MCP_2160</name>
</gene>
<dbReference type="EMBL" id="AP011532">
    <property type="protein sequence ID" value="BAI62232.1"/>
    <property type="molecule type" value="Genomic_DNA"/>
</dbReference>
<name>D1Z0L0_METPS</name>
<evidence type="ECO:0000313" key="1">
    <source>
        <dbReference type="EMBL" id="BAI62232.1"/>
    </source>
</evidence>
<reference evidence="1 2" key="1">
    <citation type="journal article" date="2007" name="Appl. Environ. Microbiol.">
        <title>Isolation of key methanogens for global methane emission from rice paddy fields: a novel isolate affiliated with the clone cluster rice cluster I.</title>
        <authorList>
            <person name="Sakai S."/>
            <person name="Imachi H."/>
            <person name="Sekiguchi Y."/>
            <person name="Ohashi A."/>
            <person name="Harada H."/>
            <person name="Kamagata Y."/>
        </authorList>
    </citation>
    <scope>NUCLEOTIDE SEQUENCE [LARGE SCALE GENOMIC DNA]</scope>
    <source>
        <strain evidence="2">DSM 17711 / JCM 13418 / NBRC 101707 / SANAE</strain>
    </source>
</reference>
<dbReference type="AlphaFoldDB" id="D1Z0L0"/>
<evidence type="ECO:0000313" key="2">
    <source>
        <dbReference type="Proteomes" id="UP000001882"/>
    </source>
</evidence>
<dbReference type="Proteomes" id="UP000001882">
    <property type="component" value="Chromosome"/>
</dbReference>
<reference evidence="1 2" key="2">
    <citation type="journal article" date="2008" name="Int. J. Syst. Evol. Microbiol.">
        <title>Methanocella paludicola gen. nov., sp. nov., a methane-producing archaeon, the first isolate of the lineage 'Rice Cluster I', and proposal of the new archaeal order Methanocellales ord. nov.</title>
        <authorList>
            <person name="Sakai S."/>
            <person name="Imachi H."/>
            <person name="Hanada S."/>
            <person name="Ohashi A."/>
            <person name="Harada H."/>
            <person name="Kamagata Y."/>
        </authorList>
    </citation>
    <scope>NUCLEOTIDE SEQUENCE [LARGE SCALE GENOMIC DNA]</scope>
    <source>
        <strain evidence="2">DSM 17711 / JCM 13418 / NBRC 101707 / SANAE</strain>
    </source>
</reference>
<dbReference type="KEGG" id="mpd:MCP_2160"/>
<dbReference type="STRING" id="304371.MCP_2160"/>
<dbReference type="InParanoid" id="D1Z0L0"/>
<keyword evidence="2" id="KW-1185">Reference proteome</keyword>
<proteinExistence type="predicted"/>
<protein>
    <submittedName>
        <fullName evidence="1">Uncharacterized protein</fullName>
    </submittedName>
</protein>
<accession>D1Z0L0</accession>